<feature type="transmembrane region" description="Helical" evidence="1">
    <location>
        <begin position="205"/>
        <end position="224"/>
    </location>
</feature>
<dbReference type="InterPro" id="IPR018750">
    <property type="entry name" value="DUF2306_membrane"/>
</dbReference>
<evidence type="ECO:0000256" key="1">
    <source>
        <dbReference type="SAM" id="Phobius"/>
    </source>
</evidence>
<reference evidence="3" key="1">
    <citation type="journal article" date="2019" name="Int. J. Syst. Evol. Microbiol.">
        <title>The Global Catalogue of Microorganisms (GCM) 10K type strain sequencing project: providing services to taxonomists for standard genome sequencing and annotation.</title>
        <authorList>
            <consortium name="The Broad Institute Genomics Platform"/>
            <consortium name="The Broad Institute Genome Sequencing Center for Infectious Disease"/>
            <person name="Wu L."/>
            <person name="Ma J."/>
        </authorList>
    </citation>
    <scope>NUCLEOTIDE SEQUENCE [LARGE SCALE GENOMIC DNA]</scope>
    <source>
        <strain evidence="3">KCTC 42730</strain>
    </source>
</reference>
<feature type="transmembrane region" description="Helical" evidence="1">
    <location>
        <begin position="100"/>
        <end position="119"/>
    </location>
</feature>
<accession>A0ABV7CES1</accession>
<sequence>MNLYNHKVHLTSSGKEQWKVICLLFLLLAIPAVPGATILYAVLFETSAANTAINPTYFAKPAAILLHGGAGIIFFLTIPLQFSRRLRTKYSYAHKFMGRVAALSGCTMALAGVWLYHVVSADKFGAPYVALVLLAFLICGCFARAVICAMKKNLLAHQVWVTYAVAFSLVEVSRVILEVLVYLAFAGTETTLAVITPVILEYGRFIAMAVNILIATVLATRIQVRAQQSPMQTTARRVTAETL</sequence>
<feature type="transmembrane region" description="Helical" evidence="1">
    <location>
        <begin position="159"/>
        <end position="185"/>
    </location>
</feature>
<feature type="transmembrane region" description="Helical" evidence="1">
    <location>
        <begin position="62"/>
        <end position="80"/>
    </location>
</feature>
<keyword evidence="3" id="KW-1185">Reference proteome</keyword>
<name>A0ABV7CES1_9GAMM</name>
<dbReference type="Proteomes" id="UP001595453">
    <property type="component" value="Unassembled WGS sequence"/>
</dbReference>
<keyword evidence="1" id="KW-1133">Transmembrane helix</keyword>
<feature type="transmembrane region" description="Helical" evidence="1">
    <location>
        <begin position="20"/>
        <end position="42"/>
    </location>
</feature>
<evidence type="ECO:0000313" key="2">
    <source>
        <dbReference type="EMBL" id="MFC3031002.1"/>
    </source>
</evidence>
<organism evidence="2 3">
    <name type="scientific">Pseudoalteromonas fenneropenaei</name>
    <dbReference type="NCBI Taxonomy" id="1737459"/>
    <lineage>
        <taxon>Bacteria</taxon>
        <taxon>Pseudomonadati</taxon>
        <taxon>Pseudomonadota</taxon>
        <taxon>Gammaproteobacteria</taxon>
        <taxon>Alteromonadales</taxon>
        <taxon>Pseudoalteromonadaceae</taxon>
        <taxon>Pseudoalteromonas</taxon>
    </lineage>
</organism>
<dbReference type="EMBL" id="JBHRSD010000001">
    <property type="protein sequence ID" value="MFC3031002.1"/>
    <property type="molecule type" value="Genomic_DNA"/>
</dbReference>
<proteinExistence type="predicted"/>
<dbReference type="RefSeq" id="WP_377119805.1">
    <property type="nucleotide sequence ID" value="NZ_JBHRSD010000001.1"/>
</dbReference>
<evidence type="ECO:0000313" key="3">
    <source>
        <dbReference type="Proteomes" id="UP001595453"/>
    </source>
</evidence>
<dbReference type="Pfam" id="PF10067">
    <property type="entry name" value="DUF2306"/>
    <property type="match status" value="1"/>
</dbReference>
<protein>
    <submittedName>
        <fullName evidence="2">DUF2306 domain-containing protein</fullName>
    </submittedName>
</protein>
<keyword evidence="1" id="KW-0812">Transmembrane</keyword>
<comment type="caution">
    <text evidence="2">The sequence shown here is derived from an EMBL/GenBank/DDBJ whole genome shotgun (WGS) entry which is preliminary data.</text>
</comment>
<gene>
    <name evidence="2" type="ORF">ACFOEE_00455</name>
</gene>
<feature type="transmembrane region" description="Helical" evidence="1">
    <location>
        <begin position="125"/>
        <end position="147"/>
    </location>
</feature>
<keyword evidence="1" id="KW-0472">Membrane</keyword>